<accession>W6A8E9</accession>
<dbReference type="PANTHER" id="PTHR40083:SF1">
    <property type="entry name" value="UPF0122 PROTEIN YLXM"/>
    <property type="match status" value="1"/>
</dbReference>
<dbReference type="AlphaFoldDB" id="W6A8E9"/>
<name>W6A8E9_9MOLU</name>
<dbReference type="InterPro" id="IPR013324">
    <property type="entry name" value="RNA_pol_sigma_r3/r4-like"/>
</dbReference>
<dbReference type="Gene3D" id="1.10.10.10">
    <property type="entry name" value="Winged helix-like DNA-binding domain superfamily/Winged helix DNA-binding domain"/>
    <property type="match status" value="1"/>
</dbReference>
<evidence type="ECO:0000313" key="4">
    <source>
        <dbReference type="EMBL" id="AHI53165.1"/>
    </source>
</evidence>
<keyword evidence="5" id="KW-1185">Reference proteome</keyword>
<gene>
    <name evidence="4" type="ORF">SCULI_v1c08250</name>
</gene>
<protein>
    <recommendedName>
        <fullName evidence="3">UPF0122 protein SCULI_v1c08250</fullName>
    </recommendedName>
</protein>
<organism evidence="4 5">
    <name type="scientific">Spiroplasma culicicola AES-1</name>
    <dbReference type="NCBI Taxonomy" id="1276246"/>
    <lineage>
        <taxon>Bacteria</taxon>
        <taxon>Bacillati</taxon>
        <taxon>Mycoplasmatota</taxon>
        <taxon>Mollicutes</taxon>
        <taxon>Entomoplasmatales</taxon>
        <taxon>Spiroplasmataceae</taxon>
        <taxon>Spiroplasma</taxon>
    </lineage>
</organism>
<dbReference type="KEGG" id="scq:SCULI_v1c08250"/>
<dbReference type="OrthoDB" id="404035at2"/>
<dbReference type="eggNOG" id="COG2739">
    <property type="taxonomic scope" value="Bacteria"/>
</dbReference>
<dbReference type="EMBL" id="CP006681">
    <property type="protein sequence ID" value="AHI53165.1"/>
    <property type="molecule type" value="Genomic_DNA"/>
</dbReference>
<dbReference type="Pfam" id="PF04297">
    <property type="entry name" value="UPF0122"/>
    <property type="match status" value="1"/>
</dbReference>
<dbReference type="PATRIC" id="fig|1276246.3.peg.821"/>
<evidence type="ECO:0000313" key="5">
    <source>
        <dbReference type="Proteomes" id="UP000019267"/>
    </source>
</evidence>
<dbReference type="InterPro" id="IPR036388">
    <property type="entry name" value="WH-like_DNA-bd_sf"/>
</dbReference>
<dbReference type="RefSeq" id="WP_053230337.1">
    <property type="nucleotide sequence ID" value="NZ_CP006681.1"/>
</dbReference>
<dbReference type="STRING" id="1276246.SCULI_v1c08250"/>
<dbReference type="HOGENOM" id="CLU_129218_1_1_14"/>
<dbReference type="PANTHER" id="PTHR40083">
    <property type="entry name" value="UPF0122 PROTEIN CBO2450/CLC_2298"/>
    <property type="match status" value="1"/>
</dbReference>
<dbReference type="HAMAP" id="MF_00245">
    <property type="entry name" value="UPF0122"/>
    <property type="match status" value="1"/>
</dbReference>
<evidence type="ECO:0000256" key="2">
    <source>
        <dbReference type="ARBA" id="ARBA00024764"/>
    </source>
</evidence>
<sequence>MNNIEKTIEITELYDYYKELLTEKQKHYFELYFFEDLTFQEIGEEAGVSRAAIHDSISKTVNTLEDIETKLKLKVKADFIKDKIGEYKQAKIDVNTLISSIEGEF</sequence>
<dbReference type="SUPFAM" id="SSF88659">
    <property type="entry name" value="Sigma3 and sigma4 domains of RNA polymerase sigma factors"/>
    <property type="match status" value="1"/>
</dbReference>
<comment type="function">
    <text evidence="2 3">Might take part in the signal recognition particle (SRP) pathway. This is inferred from the conservation of its genetic proximity to ftsY/ffh. May be a regulatory protein.</text>
</comment>
<evidence type="ECO:0000256" key="1">
    <source>
        <dbReference type="ARBA" id="ARBA00008720"/>
    </source>
</evidence>
<dbReference type="Proteomes" id="UP000019267">
    <property type="component" value="Chromosome"/>
</dbReference>
<dbReference type="InterPro" id="IPR054831">
    <property type="entry name" value="UPF0122_fam_protein"/>
</dbReference>
<proteinExistence type="inferred from homology"/>
<reference evidence="4 5" key="1">
    <citation type="journal article" date="2014" name="Genome Biol. Evol.">
        <title>Molecular evolution of the substrate utilization strategies and putative virulence factors in mosquito-associated Spiroplasma species.</title>
        <authorList>
            <person name="Chang T.H."/>
            <person name="Lo W.S."/>
            <person name="Ku C."/>
            <person name="Chen L.L."/>
            <person name="Kuo C.H."/>
        </authorList>
    </citation>
    <scope>NUCLEOTIDE SEQUENCE [LARGE SCALE GENOMIC DNA]</scope>
    <source>
        <strain evidence="4">AES-1</strain>
    </source>
</reference>
<dbReference type="NCBIfam" id="NF045758">
    <property type="entry name" value="YlxM"/>
    <property type="match status" value="1"/>
</dbReference>
<comment type="similarity">
    <text evidence="1 3">Belongs to the UPF0122 family.</text>
</comment>
<dbReference type="InterPro" id="IPR007394">
    <property type="entry name" value="UPF0122"/>
</dbReference>
<evidence type="ECO:0000256" key="3">
    <source>
        <dbReference type="HAMAP-Rule" id="MF_00245"/>
    </source>
</evidence>